<gene>
    <name evidence="1" type="ORF">WUBG_15160</name>
</gene>
<comment type="caution">
    <text evidence="1">The sequence shown here is derived from an EMBL/GenBank/DDBJ whole genome shotgun (WGS) entry which is preliminary data.</text>
</comment>
<evidence type="ECO:0000313" key="2">
    <source>
        <dbReference type="Proteomes" id="UP000004810"/>
    </source>
</evidence>
<organism evidence="1 2">
    <name type="scientific">Wuchereria bancrofti</name>
    <dbReference type="NCBI Taxonomy" id="6293"/>
    <lineage>
        <taxon>Eukaryota</taxon>
        <taxon>Metazoa</taxon>
        <taxon>Ecdysozoa</taxon>
        <taxon>Nematoda</taxon>
        <taxon>Chromadorea</taxon>
        <taxon>Rhabditida</taxon>
        <taxon>Spirurina</taxon>
        <taxon>Spiruromorpha</taxon>
        <taxon>Filarioidea</taxon>
        <taxon>Onchocercidae</taxon>
        <taxon>Wuchereria</taxon>
    </lineage>
</organism>
<accession>J9AIC6</accession>
<name>J9AIC6_WUCBA</name>
<reference evidence="2" key="1">
    <citation type="submission" date="2012-08" db="EMBL/GenBank/DDBJ databases">
        <title>The Genome Sequence of Wuchereria bancrofti.</title>
        <authorList>
            <person name="Nutman T.B."/>
            <person name="Fink D.L."/>
            <person name="Russ C."/>
            <person name="Young S."/>
            <person name="Zeng Q."/>
            <person name="Koehrsen M."/>
            <person name="Alvarado L."/>
            <person name="Berlin A."/>
            <person name="Chapman S.B."/>
            <person name="Chen Z."/>
            <person name="Freedman E."/>
            <person name="Gellesch M."/>
            <person name="Goldberg J."/>
            <person name="Griggs A."/>
            <person name="Gujja S."/>
            <person name="Heilman E.R."/>
            <person name="Heiman D."/>
            <person name="Hepburn T."/>
            <person name="Howarth C."/>
            <person name="Jen D."/>
            <person name="Larson L."/>
            <person name="Lewis B."/>
            <person name="Mehta T."/>
            <person name="Park D."/>
            <person name="Pearson M."/>
            <person name="Roberts A."/>
            <person name="Saif S."/>
            <person name="Shea T."/>
            <person name="Shenoy N."/>
            <person name="Sisk P."/>
            <person name="Stolte C."/>
            <person name="Sykes S."/>
            <person name="Walk T."/>
            <person name="White J."/>
            <person name="Yandava C."/>
            <person name="Haas B."/>
            <person name="Henn M.R."/>
            <person name="Nusbaum C."/>
            <person name="Birren B."/>
        </authorList>
    </citation>
    <scope>NUCLEOTIDE SEQUENCE [LARGE SCALE GENOMIC DNA]</scope>
    <source>
        <strain evidence="2">NA</strain>
    </source>
</reference>
<proteinExistence type="predicted"/>
<protein>
    <submittedName>
        <fullName evidence="1">Uncharacterized protein</fullName>
    </submittedName>
</protein>
<feature type="non-terminal residue" evidence="1">
    <location>
        <position position="1"/>
    </location>
</feature>
<dbReference type="Proteomes" id="UP000004810">
    <property type="component" value="Unassembled WGS sequence"/>
</dbReference>
<evidence type="ECO:0000313" key="1">
    <source>
        <dbReference type="EMBL" id="EJW73930.1"/>
    </source>
</evidence>
<dbReference type="AlphaFoldDB" id="J9AIC6"/>
<sequence>YLKCRWITEVLHVVFSIAITISRHLDTAKLKPIQLPIWVKSVLIYIISRSQHRLH</sequence>
<feature type="non-terminal residue" evidence="1">
    <location>
        <position position="55"/>
    </location>
</feature>
<dbReference type="EMBL" id="ADBV01013164">
    <property type="protein sequence ID" value="EJW73930.1"/>
    <property type="molecule type" value="Genomic_DNA"/>
</dbReference>